<dbReference type="InterPro" id="IPR056002">
    <property type="entry name" value="DUF7580"/>
</dbReference>
<dbReference type="AlphaFoldDB" id="A0A084B2V7"/>
<evidence type="ECO:0000313" key="5">
    <source>
        <dbReference type="Proteomes" id="UP000028045"/>
    </source>
</evidence>
<evidence type="ECO:0000313" key="4">
    <source>
        <dbReference type="EMBL" id="KEY71886.1"/>
    </source>
</evidence>
<feature type="compositionally biased region" description="Polar residues" evidence="1">
    <location>
        <begin position="583"/>
        <end position="595"/>
    </location>
</feature>
<evidence type="ECO:0000259" key="2">
    <source>
        <dbReference type="Pfam" id="PF01048"/>
    </source>
</evidence>
<dbReference type="HOGENOM" id="CLU_012073_1_0_1"/>
<gene>
    <name evidence="4" type="ORF">S7711_09755</name>
</gene>
<dbReference type="SUPFAM" id="SSF53167">
    <property type="entry name" value="Purine and uridine phosphorylases"/>
    <property type="match status" value="1"/>
</dbReference>
<dbReference type="InterPro" id="IPR053137">
    <property type="entry name" value="NLR-like"/>
</dbReference>
<dbReference type="GO" id="GO:0003824">
    <property type="term" value="F:catalytic activity"/>
    <property type="evidence" value="ECO:0007669"/>
    <property type="project" value="InterPro"/>
</dbReference>
<evidence type="ECO:0000256" key="1">
    <source>
        <dbReference type="SAM" id="MobiDB-lite"/>
    </source>
</evidence>
<proteinExistence type="predicted"/>
<keyword evidence="5" id="KW-1185">Reference proteome</keyword>
<feature type="region of interest" description="Disordered" evidence="1">
    <location>
        <begin position="515"/>
        <end position="595"/>
    </location>
</feature>
<sequence>MRYLIESNEWRLVCDLGRLFGQRKASHRVQPLGRHEPVYYPAVEHIEVELRRLLLYQDIPQSLNDAEFKAFQATLERICILLEDLVSEHLSASSSTGATSYPRLRALLTLLASAAEPVDLIHGPNTTLFTLPRNSNELDRCRRVVTECCQALSKLLTPPAPEPATQPLLKQRKKHKDTWKKARIRKQATLALETLFRHFKCGTAHEVLLRLTEDTDQDAVLPTLQMMLPRCPELESWLEARCESLHLYVLPYSVHLAAGLFSLNLFRNEASILPILDICTGLPGRPSQEAALVLFMEECALFGAWGDSKFPVAQPSRESLSQLIAKGVFEPPSRNINAVLNGLSATRFSTREKQALAIKLGFCLMDFFDAEVDSKHIYFLDSSRKESPPYLAFKSKLPATSNPYNFRMGHPHPVLLSFAKLLLEIYCGQAIDLDISSDDRQIRDAWTKLLDVVETLEKDKQDSSLQAIRGCLLVHQEIAKALGSRDIDAEDADKKIRRKLYKEVICKLQLGLAESTPRGKRRRSESPPPSDRSDSSRVIGPSDIPSRSVGSDFDLAHRKRQRTTDLINRLPETNGNGGHHTIGRQSPSADTKVSRPTSRDEFEIAIVCALPVEYNAVSLLVDEFWDEESGSAYGKAPGDENWYSTGRIGRVNVVLVLCDMGKVNAAKSTANMTSSYSRLKFILVTGICGGAPQTKAGQELLLGDVVISNSVIQHDFGKRFPDRFAMKDGHRDILARPGDNVRNLVALIDTDLQRKAVEKRTADLLSQLQQKGADYQYPGAGKDRLFEASFHHKHRAPPPTKDPCLCHNSDAACEDSREMLCETLGCPDNDKHLVPRKRLETKQCMERAGRPRDAQSPSIFVGRFASGDTVLKSAEGRDEMADKYGIMAFEMEGAGAWDATRCIVIKGVCDYADSHKNKSWQAFASATAASAVRALLERYMQDYTS</sequence>
<feature type="domain" description="DUF7580" evidence="3">
    <location>
        <begin position="179"/>
        <end position="514"/>
    </location>
</feature>
<dbReference type="InterPro" id="IPR000845">
    <property type="entry name" value="Nucleoside_phosphorylase_d"/>
</dbReference>
<dbReference type="InterPro" id="IPR035994">
    <property type="entry name" value="Nucleoside_phosphorylase_sf"/>
</dbReference>
<protein>
    <submittedName>
        <fullName evidence="4">Uncharacterized protein</fullName>
    </submittedName>
</protein>
<dbReference type="GO" id="GO:0009116">
    <property type="term" value="P:nucleoside metabolic process"/>
    <property type="evidence" value="ECO:0007669"/>
    <property type="project" value="InterPro"/>
</dbReference>
<organism evidence="4 5">
    <name type="scientific">Stachybotrys chartarum (strain CBS 109288 / IBT 7711)</name>
    <name type="common">Toxic black mold</name>
    <name type="synonym">Stilbospora chartarum</name>
    <dbReference type="NCBI Taxonomy" id="1280523"/>
    <lineage>
        <taxon>Eukaryota</taxon>
        <taxon>Fungi</taxon>
        <taxon>Dikarya</taxon>
        <taxon>Ascomycota</taxon>
        <taxon>Pezizomycotina</taxon>
        <taxon>Sordariomycetes</taxon>
        <taxon>Hypocreomycetidae</taxon>
        <taxon>Hypocreales</taxon>
        <taxon>Stachybotryaceae</taxon>
        <taxon>Stachybotrys</taxon>
    </lineage>
</organism>
<dbReference type="EMBL" id="KL648139">
    <property type="protein sequence ID" value="KEY71886.1"/>
    <property type="molecule type" value="Genomic_DNA"/>
</dbReference>
<name>A0A084B2V7_STACB</name>
<dbReference type="PANTHER" id="PTHR46082">
    <property type="entry name" value="ATP/GTP-BINDING PROTEIN-RELATED"/>
    <property type="match status" value="1"/>
</dbReference>
<dbReference type="Pfam" id="PF01048">
    <property type="entry name" value="PNP_UDP_1"/>
    <property type="match status" value="1"/>
</dbReference>
<dbReference type="OrthoDB" id="20872at2759"/>
<reference evidence="4 5" key="1">
    <citation type="journal article" date="2014" name="BMC Genomics">
        <title>Comparative genome sequencing reveals chemotype-specific gene clusters in the toxigenic black mold Stachybotrys.</title>
        <authorList>
            <person name="Semeiks J."/>
            <person name="Borek D."/>
            <person name="Otwinowski Z."/>
            <person name="Grishin N.V."/>
        </authorList>
    </citation>
    <scope>NUCLEOTIDE SEQUENCE [LARGE SCALE GENOMIC DNA]</scope>
    <source>
        <strain evidence="5">CBS 109288 / IBT 7711</strain>
    </source>
</reference>
<dbReference type="Proteomes" id="UP000028045">
    <property type="component" value="Unassembled WGS sequence"/>
</dbReference>
<accession>A0A084B2V7</accession>
<dbReference type="PANTHER" id="PTHR46082:SF6">
    <property type="entry name" value="AAA+ ATPASE DOMAIN-CONTAINING PROTEIN-RELATED"/>
    <property type="match status" value="1"/>
</dbReference>
<evidence type="ECO:0000259" key="3">
    <source>
        <dbReference type="Pfam" id="PF24476"/>
    </source>
</evidence>
<dbReference type="Gene3D" id="3.40.50.1580">
    <property type="entry name" value="Nucleoside phosphorylase domain"/>
    <property type="match status" value="1"/>
</dbReference>
<dbReference type="Pfam" id="PF24476">
    <property type="entry name" value="DUF7580"/>
    <property type="match status" value="1"/>
</dbReference>
<feature type="domain" description="Nucleoside phosphorylase" evidence="2">
    <location>
        <begin position="603"/>
        <end position="730"/>
    </location>
</feature>